<protein>
    <submittedName>
        <fullName evidence="1">Putative short-chain dehydrogenase reductase family protein</fullName>
    </submittedName>
</protein>
<dbReference type="RefSeq" id="XP_007915816.1">
    <property type="nucleotide sequence ID" value="XM_007917625.1"/>
</dbReference>
<evidence type="ECO:0000313" key="1">
    <source>
        <dbReference type="EMBL" id="EON99393.1"/>
    </source>
</evidence>
<name>R8BJ78_PHAM7</name>
<sequence>MLGHLFFVRMLEYLNADDVIVNLVEPGMCKGSGLHRDISGGAGVFLDVYKSLTGRKPEDGAWTYVDAAVVKGKESHGSFCMDWEIHPFTQLVYLPEGQAIIDSIWAETMDEFEFVGARAILEKFKGKG</sequence>
<dbReference type="eggNOG" id="KOG1208">
    <property type="taxonomic scope" value="Eukaryota"/>
</dbReference>
<keyword evidence="2" id="KW-1185">Reference proteome</keyword>
<dbReference type="EMBL" id="KB933158">
    <property type="protein sequence ID" value="EON99393.1"/>
    <property type="molecule type" value="Genomic_DNA"/>
</dbReference>
<dbReference type="Proteomes" id="UP000014074">
    <property type="component" value="Unassembled WGS sequence"/>
</dbReference>
<dbReference type="GeneID" id="19325593"/>
<dbReference type="AlphaFoldDB" id="R8BJ78"/>
<reference evidence="2" key="1">
    <citation type="journal article" date="2013" name="Genome Announc.">
        <title>Draft genome sequence of the ascomycete Phaeoacremonium aleophilum strain UCR-PA7, a causal agent of the esca disease complex in grapevines.</title>
        <authorList>
            <person name="Blanco-Ulate B."/>
            <person name="Rolshausen P."/>
            <person name="Cantu D."/>
        </authorList>
    </citation>
    <scope>NUCLEOTIDE SEQUENCE [LARGE SCALE GENOMIC DNA]</scope>
    <source>
        <strain evidence="2">UCR-PA7</strain>
    </source>
</reference>
<gene>
    <name evidence="1" type="ORF">UCRPA7_5077</name>
</gene>
<evidence type="ECO:0000313" key="2">
    <source>
        <dbReference type="Proteomes" id="UP000014074"/>
    </source>
</evidence>
<proteinExistence type="predicted"/>
<dbReference type="KEGG" id="tmn:UCRPA7_5077"/>
<organism evidence="1 2">
    <name type="scientific">Phaeoacremonium minimum (strain UCR-PA7)</name>
    <name type="common">Esca disease fungus</name>
    <name type="synonym">Togninia minima</name>
    <dbReference type="NCBI Taxonomy" id="1286976"/>
    <lineage>
        <taxon>Eukaryota</taxon>
        <taxon>Fungi</taxon>
        <taxon>Dikarya</taxon>
        <taxon>Ascomycota</taxon>
        <taxon>Pezizomycotina</taxon>
        <taxon>Sordariomycetes</taxon>
        <taxon>Sordariomycetidae</taxon>
        <taxon>Togniniales</taxon>
        <taxon>Togniniaceae</taxon>
        <taxon>Phaeoacremonium</taxon>
    </lineage>
</organism>
<accession>R8BJ78</accession>
<dbReference type="HOGENOM" id="CLU_010194_44_4_1"/>
<dbReference type="OrthoDB" id="542013at2759"/>